<dbReference type="HOGENOM" id="CLU_2455645_0_0_1"/>
<organism evidence="1 2">
    <name type="scientific">Pisolithus tinctorius Marx 270</name>
    <dbReference type="NCBI Taxonomy" id="870435"/>
    <lineage>
        <taxon>Eukaryota</taxon>
        <taxon>Fungi</taxon>
        <taxon>Dikarya</taxon>
        <taxon>Basidiomycota</taxon>
        <taxon>Agaricomycotina</taxon>
        <taxon>Agaricomycetes</taxon>
        <taxon>Agaricomycetidae</taxon>
        <taxon>Boletales</taxon>
        <taxon>Sclerodermatineae</taxon>
        <taxon>Pisolithaceae</taxon>
        <taxon>Pisolithus</taxon>
    </lineage>
</organism>
<gene>
    <name evidence="1" type="ORF">M404DRAFT_1004873</name>
</gene>
<name>A0A0C3NDL2_PISTI</name>
<dbReference type="EMBL" id="KN832007">
    <property type="protein sequence ID" value="KIN99194.1"/>
    <property type="molecule type" value="Genomic_DNA"/>
</dbReference>
<protein>
    <submittedName>
        <fullName evidence="1">Uncharacterized protein</fullName>
    </submittedName>
</protein>
<proteinExistence type="predicted"/>
<reference evidence="1 2" key="1">
    <citation type="submission" date="2014-04" db="EMBL/GenBank/DDBJ databases">
        <authorList>
            <consortium name="DOE Joint Genome Institute"/>
            <person name="Kuo A."/>
            <person name="Kohler A."/>
            <person name="Costa M.D."/>
            <person name="Nagy L.G."/>
            <person name="Floudas D."/>
            <person name="Copeland A."/>
            <person name="Barry K.W."/>
            <person name="Cichocki N."/>
            <person name="Veneault-Fourrey C."/>
            <person name="LaButti K."/>
            <person name="Lindquist E.A."/>
            <person name="Lipzen A."/>
            <person name="Lundell T."/>
            <person name="Morin E."/>
            <person name="Murat C."/>
            <person name="Sun H."/>
            <person name="Tunlid A."/>
            <person name="Henrissat B."/>
            <person name="Grigoriev I.V."/>
            <person name="Hibbett D.S."/>
            <person name="Martin F."/>
            <person name="Nordberg H.P."/>
            <person name="Cantor M.N."/>
            <person name="Hua S.X."/>
        </authorList>
    </citation>
    <scope>NUCLEOTIDE SEQUENCE [LARGE SCALE GENOMIC DNA]</scope>
    <source>
        <strain evidence="1 2">Marx 270</strain>
    </source>
</reference>
<dbReference type="Proteomes" id="UP000054217">
    <property type="component" value="Unassembled WGS sequence"/>
</dbReference>
<dbReference type="InParanoid" id="A0A0C3NDL2"/>
<sequence>MLSYCDEKVTVGQAEKSIAKPKPESAPVSAVEYAVKGFDSIAPVSRIVKGAVGSASVAFPRFRYVSRTSRSFQWSHFYSFQYDSSCGLS</sequence>
<accession>A0A0C3NDL2</accession>
<dbReference type="AlphaFoldDB" id="A0A0C3NDL2"/>
<reference evidence="2" key="2">
    <citation type="submission" date="2015-01" db="EMBL/GenBank/DDBJ databases">
        <title>Evolutionary Origins and Diversification of the Mycorrhizal Mutualists.</title>
        <authorList>
            <consortium name="DOE Joint Genome Institute"/>
            <consortium name="Mycorrhizal Genomics Consortium"/>
            <person name="Kohler A."/>
            <person name="Kuo A."/>
            <person name="Nagy L.G."/>
            <person name="Floudas D."/>
            <person name="Copeland A."/>
            <person name="Barry K.W."/>
            <person name="Cichocki N."/>
            <person name="Veneault-Fourrey C."/>
            <person name="LaButti K."/>
            <person name="Lindquist E.A."/>
            <person name="Lipzen A."/>
            <person name="Lundell T."/>
            <person name="Morin E."/>
            <person name="Murat C."/>
            <person name="Riley R."/>
            <person name="Ohm R."/>
            <person name="Sun H."/>
            <person name="Tunlid A."/>
            <person name="Henrissat B."/>
            <person name="Grigoriev I.V."/>
            <person name="Hibbett D.S."/>
            <person name="Martin F."/>
        </authorList>
    </citation>
    <scope>NUCLEOTIDE SEQUENCE [LARGE SCALE GENOMIC DNA]</scope>
    <source>
        <strain evidence="2">Marx 270</strain>
    </source>
</reference>
<keyword evidence="2" id="KW-1185">Reference proteome</keyword>
<evidence type="ECO:0000313" key="1">
    <source>
        <dbReference type="EMBL" id="KIN99194.1"/>
    </source>
</evidence>
<evidence type="ECO:0000313" key="2">
    <source>
        <dbReference type="Proteomes" id="UP000054217"/>
    </source>
</evidence>